<dbReference type="SUPFAM" id="SSF55874">
    <property type="entry name" value="ATPase domain of HSP90 chaperone/DNA topoisomerase II/histidine kinase"/>
    <property type="match status" value="1"/>
</dbReference>
<dbReference type="InterPro" id="IPR003594">
    <property type="entry name" value="HATPase_dom"/>
</dbReference>
<gene>
    <name evidence="7" type="ORF">SAMN05444008_102311</name>
</gene>
<feature type="domain" description="Histidine kinase" evidence="5">
    <location>
        <begin position="524"/>
        <end position="714"/>
    </location>
</feature>
<dbReference type="GO" id="GO:0000155">
    <property type="term" value="F:phosphorelay sensor kinase activity"/>
    <property type="evidence" value="ECO:0007669"/>
    <property type="project" value="InterPro"/>
</dbReference>
<dbReference type="PROSITE" id="PS50113">
    <property type="entry name" value="PAC"/>
    <property type="match status" value="2"/>
</dbReference>
<dbReference type="InterPro" id="IPR011712">
    <property type="entry name" value="Sig_transdc_His_kin_sub3_dim/P"/>
</dbReference>
<evidence type="ECO:0000313" key="8">
    <source>
        <dbReference type="Proteomes" id="UP000184368"/>
    </source>
</evidence>
<proteinExistence type="predicted"/>
<evidence type="ECO:0000256" key="3">
    <source>
        <dbReference type="ARBA" id="ARBA00023012"/>
    </source>
</evidence>
<dbReference type="InterPro" id="IPR035965">
    <property type="entry name" value="PAS-like_dom_sf"/>
</dbReference>
<dbReference type="CDD" id="cd00130">
    <property type="entry name" value="PAS"/>
    <property type="match status" value="1"/>
</dbReference>
<dbReference type="Pfam" id="PF07730">
    <property type="entry name" value="HisKA_3"/>
    <property type="match status" value="1"/>
</dbReference>
<dbReference type="InterPro" id="IPR050482">
    <property type="entry name" value="Sensor_HK_TwoCompSys"/>
</dbReference>
<dbReference type="CDD" id="cd16917">
    <property type="entry name" value="HATPase_UhpB-NarQ-NarX-like"/>
    <property type="match status" value="1"/>
</dbReference>
<evidence type="ECO:0000259" key="6">
    <source>
        <dbReference type="PROSITE" id="PS50113"/>
    </source>
</evidence>
<evidence type="ECO:0000256" key="1">
    <source>
        <dbReference type="ARBA" id="ARBA00022679"/>
    </source>
</evidence>
<protein>
    <submittedName>
        <fullName evidence="7">PAS domain S-box-containing protein</fullName>
    </submittedName>
</protein>
<dbReference type="GO" id="GO:0016020">
    <property type="term" value="C:membrane"/>
    <property type="evidence" value="ECO:0007669"/>
    <property type="project" value="InterPro"/>
</dbReference>
<keyword evidence="4" id="KW-0175">Coiled coil</keyword>
<dbReference type="Gene3D" id="3.30.450.20">
    <property type="entry name" value="PAS domain"/>
    <property type="match status" value="3"/>
</dbReference>
<dbReference type="EMBL" id="FQUO01000002">
    <property type="protein sequence ID" value="SHE69976.1"/>
    <property type="molecule type" value="Genomic_DNA"/>
</dbReference>
<feature type="domain" description="PAC" evidence="6">
    <location>
        <begin position="198"/>
        <end position="250"/>
    </location>
</feature>
<evidence type="ECO:0000256" key="2">
    <source>
        <dbReference type="ARBA" id="ARBA00022777"/>
    </source>
</evidence>
<keyword evidence="8" id="KW-1185">Reference proteome</keyword>
<dbReference type="Proteomes" id="UP000184368">
    <property type="component" value="Unassembled WGS sequence"/>
</dbReference>
<keyword evidence="1" id="KW-0808">Transferase</keyword>
<sequence>MYPCSYNLSFMQSKTNTNTISLLTDNNLSVEYGSGQLGLFEEHGGDITGKMLHQLFPAADPQLLEAVKEYCTLHPECSHELQLQVGLNGHARQFKWVVCSRKVLGEGNAGFSWVGNEILPGSSDHNKAFDEALRNLVADAVTTMDTTFSITSMNAQAEMLFGVHAEKVIGTNFDQQLATSPAGIFAEAYTTACNTGLWQGEYIVTAPGKSPVYLKGKISKVLDAAGHLIGYISLDRDITEEKKAAEVAAHNEASSHVLSAIVDQSGAITWATDLQGKKHFLNKNLKSLIGLPEEKTEVHLNEVFDPATARQYQEENEWVIREGKVLIKTEANPSVGTGPVWFRTIKFPLTTHFGVFAAGFAYDVTHEYQQEQELAYLKQRFEIAASISADIIADWDIEKDILWRNEPTSEIPVHNKPAASMQERFTRLHPADKQRFIYSLNQALLSNAGKWECEYWYELGTEPGQFKVLNEKAVILRDAAGEAVRMISIVRDVTEKRRLQAEIREKEKQVIAATIEGQENERNDLGRELHDNVGQVLAMCKLFVDITSDAVQHEYLDKCREHLDKAIKEIRSLSHRLSPIVLERKGLPGAIAELVENINQTGKLAVRLTIANNLCDTTLNKTVKVAAYRIVQEAVSNILRHSDATQAFIRLELAGDKLECRVTDNGKGFDPKVSKPGMGLRNIHNRAGYVGGSLHVHSVPGKGCTLEVSLPLKDIQTNNL</sequence>
<dbReference type="InterPro" id="IPR005467">
    <property type="entry name" value="His_kinase_dom"/>
</dbReference>
<accession>A0A1M4VLL2</accession>
<name>A0A1M4VLL2_9BACT</name>
<dbReference type="PROSITE" id="PS50109">
    <property type="entry name" value="HIS_KIN"/>
    <property type="match status" value="1"/>
</dbReference>
<dbReference type="SMART" id="SM00086">
    <property type="entry name" value="PAC"/>
    <property type="match status" value="2"/>
</dbReference>
<evidence type="ECO:0000256" key="4">
    <source>
        <dbReference type="SAM" id="Coils"/>
    </source>
</evidence>
<dbReference type="Pfam" id="PF13426">
    <property type="entry name" value="PAS_9"/>
    <property type="match status" value="1"/>
</dbReference>
<feature type="domain" description="PAC" evidence="6">
    <location>
        <begin position="451"/>
        <end position="505"/>
    </location>
</feature>
<dbReference type="SMART" id="SM00387">
    <property type="entry name" value="HATPase_c"/>
    <property type="match status" value="1"/>
</dbReference>
<dbReference type="InterPro" id="IPR001610">
    <property type="entry name" value="PAC"/>
</dbReference>
<dbReference type="SMART" id="SM00091">
    <property type="entry name" value="PAS"/>
    <property type="match status" value="3"/>
</dbReference>
<organism evidence="7 8">
    <name type="scientific">Cnuella takakiae</name>
    <dbReference type="NCBI Taxonomy" id="1302690"/>
    <lineage>
        <taxon>Bacteria</taxon>
        <taxon>Pseudomonadati</taxon>
        <taxon>Bacteroidota</taxon>
        <taxon>Chitinophagia</taxon>
        <taxon>Chitinophagales</taxon>
        <taxon>Chitinophagaceae</taxon>
        <taxon>Cnuella</taxon>
    </lineage>
</organism>
<dbReference type="SUPFAM" id="SSF55785">
    <property type="entry name" value="PYP-like sensor domain (PAS domain)"/>
    <property type="match status" value="3"/>
</dbReference>
<dbReference type="InterPro" id="IPR000700">
    <property type="entry name" value="PAS-assoc_C"/>
</dbReference>
<dbReference type="NCBIfam" id="TIGR00229">
    <property type="entry name" value="sensory_box"/>
    <property type="match status" value="1"/>
</dbReference>
<feature type="coiled-coil region" evidence="4">
    <location>
        <begin position="489"/>
        <end position="516"/>
    </location>
</feature>
<dbReference type="Pfam" id="PF02518">
    <property type="entry name" value="HATPase_c"/>
    <property type="match status" value="1"/>
</dbReference>
<dbReference type="STRING" id="1302690.BUE76_12160"/>
<dbReference type="Gene3D" id="3.30.565.10">
    <property type="entry name" value="Histidine kinase-like ATPase, C-terminal domain"/>
    <property type="match status" value="1"/>
</dbReference>
<dbReference type="GO" id="GO:0046983">
    <property type="term" value="F:protein dimerization activity"/>
    <property type="evidence" value="ECO:0007669"/>
    <property type="project" value="InterPro"/>
</dbReference>
<dbReference type="AlphaFoldDB" id="A0A1M4VLL2"/>
<keyword evidence="3" id="KW-0902">Two-component regulatory system</keyword>
<reference evidence="7 8" key="1">
    <citation type="submission" date="2016-11" db="EMBL/GenBank/DDBJ databases">
        <authorList>
            <person name="Jaros S."/>
            <person name="Januszkiewicz K."/>
            <person name="Wedrychowicz H."/>
        </authorList>
    </citation>
    <scope>NUCLEOTIDE SEQUENCE [LARGE SCALE GENOMIC DNA]</scope>
    <source>
        <strain evidence="7 8">DSM 26897</strain>
    </source>
</reference>
<evidence type="ECO:0000313" key="7">
    <source>
        <dbReference type="EMBL" id="SHE69976.1"/>
    </source>
</evidence>
<keyword evidence="2" id="KW-0418">Kinase</keyword>
<dbReference type="InterPro" id="IPR036890">
    <property type="entry name" value="HATPase_C_sf"/>
</dbReference>
<dbReference type="PANTHER" id="PTHR24421">
    <property type="entry name" value="NITRATE/NITRITE SENSOR PROTEIN NARX-RELATED"/>
    <property type="match status" value="1"/>
</dbReference>
<evidence type="ECO:0000259" key="5">
    <source>
        <dbReference type="PROSITE" id="PS50109"/>
    </source>
</evidence>
<dbReference type="InterPro" id="IPR000014">
    <property type="entry name" value="PAS"/>
</dbReference>
<dbReference type="Gene3D" id="1.20.5.1930">
    <property type="match status" value="1"/>
</dbReference>